<sequence length="390" mass="41972">MQGFIAYVLILSFISPYICPTLEYVTENNTYNVMQYGAIGDGKSDDTQAFSSAWSSACNAEGMSTLVIPSKKSFLVTKVNFSGPCDAKILFQFEGKTVAPGKEEWKAESHWITVGYLNGITIDGNGLGEIDGNGSTWWDCSNCVRPVVFHFHSCNDLTVSNLMISNSPRAHVSVNQCNGATFSNISIDSPATSPNTDGFDISSSTNISIQDSNIKAGDDCIAINGGSFFVNVTRVTCGPGHGISVGSLGKFNSTESVSDIYVRNCTFMGSTNGARIKTILGGSGYAKNIIYEQIILENVKNPIIINQDYHYNLEEVSSVSVNSVTYRGFNGTFVGNVAINLNCSSSGCFNILLDKNNIVAAKEGGKTFVFCRNAHGTVRDTIPNVYCLSE</sequence>
<evidence type="ECO:0008006" key="13">
    <source>
        <dbReference type="Google" id="ProtNLM"/>
    </source>
</evidence>
<reference evidence="11 12" key="1">
    <citation type="submission" date="2023-01" db="EMBL/GenBank/DDBJ databases">
        <authorList>
            <person name="Kreplak J."/>
        </authorList>
    </citation>
    <scope>NUCLEOTIDE SEQUENCE [LARGE SCALE GENOMIC DNA]</scope>
</reference>
<evidence type="ECO:0000256" key="10">
    <source>
        <dbReference type="SAM" id="SignalP"/>
    </source>
</evidence>
<dbReference type="GO" id="GO:0004650">
    <property type="term" value="F:polygalacturonase activity"/>
    <property type="evidence" value="ECO:0007669"/>
    <property type="project" value="InterPro"/>
</dbReference>
<dbReference type="InterPro" id="IPR012334">
    <property type="entry name" value="Pectin_lyas_fold"/>
</dbReference>
<evidence type="ECO:0000256" key="2">
    <source>
        <dbReference type="ARBA" id="ARBA00008834"/>
    </source>
</evidence>
<name>A0AAV1AF32_VICFA</name>
<dbReference type="Proteomes" id="UP001157006">
    <property type="component" value="Chromosome 4"/>
</dbReference>
<accession>A0AAV1AF32</accession>
<dbReference type="SUPFAM" id="SSF51126">
    <property type="entry name" value="Pectin lyase-like"/>
    <property type="match status" value="1"/>
</dbReference>
<dbReference type="EMBL" id="OX451739">
    <property type="protein sequence ID" value="CAI8608303.1"/>
    <property type="molecule type" value="Genomic_DNA"/>
</dbReference>
<organism evidence="11 12">
    <name type="scientific">Vicia faba</name>
    <name type="common">Broad bean</name>
    <name type="synonym">Faba vulgaris</name>
    <dbReference type="NCBI Taxonomy" id="3906"/>
    <lineage>
        <taxon>Eukaryota</taxon>
        <taxon>Viridiplantae</taxon>
        <taxon>Streptophyta</taxon>
        <taxon>Embryophyta</taxon>
        <taxon>Tracheophyta</taxon>
        <taxon>Spermatophyta</taxon>
        <taxon>Magnoliopsida</taxon>
        <taxon>eudicotyledons</taxon>
        <taxon>Gunneridae</taxon>
        <taxon>Pentapetalae</taxon>
        <taxon>rosids</taxon>
        <taxon>fabids</taxon>
        <taxon>Fabales</taxon>
        <taxon>Fabaceae</taxon>
        <taxon>Papilionoideae</taxon>
        <taxon>50 kb inversion clade</taxon>
        <taxon>NPAAA clade</taxon>
        <taxon>Hologalegina</taxon>
        <taxon>IRL clade</taxon>
        <taxon>Fabeae</taxon>
        <taxon>Vicia</taxon>
    </lineage>
</organism>
<dbReference type="InterPro" id="IPR006626">
    <property type="entry name" value="PbH1"/>
</dbReference>
<feature type="signal peptide" evidence="10">
    <location>
        <begin position="1"/>
        <end position="20"/>
    </location>
</feature>
<keyword evidence="12" id="KW-1185">Reference proteome</keyword>
<keyword evidence="3" id="KW-0134">Cell wall</keyword>
<proteinExistence type="inferred from homology"/>
<keyword evidence="5 9" id="KW-0378">Hydrolase</keyword>
<dbReference type="Pfam" id="PF00295">
    <property type="entry name" value="Glyco_hydro_28"/>
    <property type="match status" value="1"/>
</dbReference>
<evidence type="ECO:0000256" key="3">
    <source>
        <dbReference type="ARBA" id="ARBA00022512"/>
    </source>
</evidence>
<keyword evidence="4" id="KW-0964">Secreted</keyword>
<keyword evidence="7" id="KW-0961">Cell wall biogenesis/degradation</keyword>
<evidence type="ECO:0000313" key="12">
    <source>
        <dbReference type="Proteomes" id="UP001157006"/>
    </source>
</evidence>
<protein>
    <recommendedName>
        <fullName evidence="13">Polygalacturonase</fullName>
    </recommendedName>
</protein>
<dbReference type="SMART" id="SM00710">
    <property type="entry name" value="PbH1"/>
    <property type="match status" value="3"/>
</dbReference>
<comment type="similarity">
    <text evidence="2 9">Belongs to the glycosyl hydrolase 28 family.</text>
</comment>
<dbReference type="GO" id="GO:0005975">
    <property type="term" value="P:carbohydrate metabolic process"/>
    <property type="evidence" value="ECO:0007669"/>
    <property type="project" value="InterPro"/>
</dbReference>
<evidence type="ECO:0000256" key="8">
    <source>
        <dbReference type="PROSITE-ProRule" id="PRU10052"/>
    </source>
</evidence>
<feature type="chain" id="PRO_5043684690" description="Polygalacturonase" evidence="10">
    <location>
        <begin position="21"/>
        <end position="390"/>
    </location>
</feature>
<evidence type="ECO:0000313" key="11">
    <source>
        <dbReference type="EMBL" id="CAI8608303.1"/>
    </source>
</evidence>
<dbReference type="InterPro" id="IPR000743">
    <property type="entry name" value="Glyco_hydro_28"/>
</dbReference>
<dbReference type="PANTHER" id="PTHR31375">
    <property type="match status" value="1"/>
</dbReference>
<keyword evidence="10" id="KW-0732">Signal</keyword>
<evidence type="ECO:0000256" key="1">
    <source>
        <dbReference type="ARBA" id="ARBA00004191"/>
    </source>
</evidence>
<dbReference type="AlphaFoldDB" id="A0AAV1AF32"/>
<feature type="active site" evidence="8">
    <location>
        <position position="241"/>
    </location>
</feature>
<comment type="subcellular location">
    <subcellularLocation>
        <location evidence="1">Secreted</location>
        <location evidence="1">Cell wall</location>
    </subcellularLocation>
</comment>
<dbReference type="GO" id="GO:0071555">
    <property type="term" value="P:cell wall organization"/>
    <property type="evidence" value="ECO:0007669"/>
    <property type="project" value="UniProtKB-KW"/>
</dbReference>
<evidence type="ECO:0000256" key="9">
    <source>
        <dbReference type="RuleBase" id="RU361169"/>
    </source>
</evidence>
<evidence type="ECO:0000256" key="5">
    <source>
        <dbReference type="ARBA" id="ARBA00022801"/>
    </source>
</evidence>
<dbReference type="PROSITE" id="PS00502">
    <property type="entry name" value="POLYGALACTURONASE"/>
    <property type="match status" value="1"/>
</dbReference>
<evidence type="ECO:0000256" key="6">
    <source>
        <dbReference type="ARBA" id="ARBA00023295"/>
    </source>
</evidence>
<dbReference type="InterPro" id="IPR011050">
    <property type="entry name" value="Pectin_lyase_fold/virulence"/>
</dbReference>
<dbReference type="Gene3D" id="2.160.20.10">
    <property type="entry name" value="Single-stranded right-handed beta-helix, Pectin lyase-like"/>
    <property type="match status" value="1"/>
</dbReference>
<evidence type="ECO:0000256" key="4">
    <source>
        <dbReference type="ARBA" id="ARBA00022525"/>
    </source>
</evidence>
<evidence type="ECO:0000256" key="7">
    <source>
        <dbReference type="ARBA" id="ARBA00023316"/>
    </source>
</evidence>
<keyword evidence="6 9" id="KW-0326">Glycosidase</keyword>
<gene>
    <name evidence="11" type="ORF">VFH_IV077760</name>
</gene>